<evidence type="ECO:0000313" key="2">
    <source>
        <dbReference type="EMBL" id="ORY94522.1"/>
    </source>
</evidence>
<reference evidence="2 3" key="1">
    <citation type="submission" date="2016-07" db="EMBL/GenBank/DDBJ databases">
        <title>Pervasive Adenine N6-methylation of Active Genes in Fungi.</title>
        <authorList>
            <consortium name="DOE Joint Genome Institute"/>
            <person name="Mondo S.J."/>
            <person name="Dannebaum R.O."/>
            <person name="Kuo R.C."/>
            <person name="Labutti K."/>
            <person name="Haridas S."/>
            <person name="Kuo A."/>
            <person name="Salamov A."/>
            <person name="Ahrendt S.R."/>
            <person name="Lipzen A."/>
            <person name="Sullivan W."/>
            <person name="Andreopoulos W.B."/>
            <person name="Clum A."/>
            <person name="Lindquist E."/>
            <person name="Daum C."/>
            <person name="Ramamoorthy G.K."/>
            <person name="Gryganskyi A."/>
            <person name="Culley D."/>
            <person name="Magnuson J.K."/>
            <person name="James T.Y."/>
            <person name="O'Malley M.A."/>
            <person name="Stajich J.E."/>
            <person name="Spatafora J.W."/>
            <person name="Visel A."/>
            <person name="Grigoriev I.V."/>
        </authorList>
    </citation>
    <scope>NUCLEOTIDE SEQUENCE [LARGE SCALE GENOMIC DNA]</scope>
    <source>
        <strain evidence="2 3">NRRL 2496</strain>
    </source>
</reference>
<dbReference type="InParanoid" id="A0A1X2H7L2"/>
<dbReference type="AlphaFoldDB" id="A0A1X2H7L2"/>
<dbReference type="Gene3D" id="1.10.472.10">
    <property type="entry name" value="Cyclin-like"/>
    <property type="match status" value="1"/>
</dbReference>
<dbReference type="STRING" id="13706.A0A1X2H7L2"/>
<name>A0A1X2H7L2_SYNRA</name>
<protein>
    <submittedName>
        <fullName evidence="2">Uncharacterized protein</fullName>
    </submittedName>
</protein>
<dbReference type="Proteomes" id="UP000242180">
    <property type="component" value="Unassembled WGS sequence"/>
</dbReference>
<keyword evidence="3" id="KW-1185">Reference proteome</keyword>
<dbReference type="EMBL" id="MCGN01000007">
    <property type="protein sequence ID" value="ORY94522.1"/>
    <property type="molecule type" value="Genomic_DNA"/>
</dbReference>
<dbReference type="OrthoDB" id="25002at2759"/>
<comment type="caution">
    <text evidence="2">The sequence shown here is derived from an EMBL/GenBank/DDBJ whole genome shotgun (WGS) entry which is preliminary data.</text>
</comment>
<feature type="compositionally biased region" description="Polar residues" evidence="1">
    <location>
        <begin position="1"/>
        <end position="18"/>
    </location>
</feature>
<evidence type="ECO:0000313" key="3">
    <source>
        <dbReference type="Proteomes" id="UP000242180"/>
    </source>
</evidence>
<evidence type="ECO:0000256" key="1">
    <source>
        <dbReference type="SAM" id="MobiDB-lite"/>
    </source>
</evidence>
<proteinExistence type="predicted"/>
<dbReference type="InterPro" id="IPR036915">
    <property type="entry name" value="Cyclin-like_sf"/>
</dbReference>
<feature type="region of interest" description="Disordered" evidence="1">
    <location>
        <begin position="1"/>
        <end position="21"/>
    </location>
</feature>
<sequence length="95" mass="10704">MADRTQNNQDTKASSTMHTEPPSLLADLSMVHFIRTAGAMLDVPARTVATALMYYHQFNRHMQRNVGRIDPQNDAWVDPSNPLYCNSEACERPLA</sequence>
<accession>A0A1X2H7L2</accession>
<gene>
    <name evidence="2" type="ORF">BCR43DRAFT_323626</name>
</gene>
<organism evidence="2 3">
    <name type="scientific">Syncephalastrum racemosum</name>
    <name type="common">Filamentous fungus</name>
    <dbReference type="NCBI Taxonomy" id="13706"/>
    <lineage>
        <taxon>Eukaryota</taxon>
        <taxon>Fungi</taxon>
        <taxon>Fungi incertae sedis</taxon>
        <taxon>Mucoromycota</taxon>
        <taxon>Mucoromycotina</taxon>
        <taxon>Mucoromycetes</taxon>
        <taxon>Mucorales</taxon>
        <taxon>Syncephalastraceae</taxon>
        <taxon>Syncephalastrum</taxon>
    </lineage>
</organism>
<dbReference type="SUPFAM" id="SSF47954">
    <property type="entry name" value="Cyclin-like"/>
    <property type="match status" value="1"/>
</dbReference>